<protein>
    <submittedName>
        <fullName evidence="3">Uncharacterized protein</fullName>
    </submittedName>
</protein>
<dbReference type="Gene3D" id="1.20.58.340">
    <property type="entry name" value="Magnesium transport protein CorA, transmembrane region"/>
    <property type="match status" value="1"/>
</dbReference>
<feature type="region of interest" description="Disordered" evidence="1">
    <location>
        <begin position="583"/>
        <end position="634"/>
    </location>
</feature>
<evidence type="ECO:0000256" key="1">
    <source>
        <dbReference type="SAM" id="MobiDB-lite"/>
    </source>
</evidence>
<keyword evidence="2" id="KW-0812">Transmembrane</keyword>
<evidence type="ECO:0000313" key="4">
    <source>
        <dbReference type="Proteomes" id="UP000541558"/>
    </source>
</evidence>
<comment type="caution">
    <text evidence="3">The sequence shown here is derived from an EMBL/GenBank/DDBJ whole genome shotgun (WGS) entry which is preliminary data.</text>
</comment>
<feature type="compositionally biased region" description="Basic and acidic residues" evidence="1">
    <location>
        <begin position="614"/>
        <end position="634"/>
    </location>
</feature>
<dbReference type="OrthoDB" id="2866354at2759"/>
<dbReference type="AlphaFoldDB" id="A0A8H5C7X6"/>
<evidence type="ECO:0000313" key="3">
    <source>
        <dbReference type="EMBL" id="KAF5336857.1"/>
    </source>
</evidence>
<keyword evidence="2" id="KW-1133">Transmembrane helix</keyword>
<keyword evidence="2" id="KW-0472">Membrane</keyword>
<proteinExistence type="predicted"/>
<name>A0A8H5C7X6_9AGAR</name>
<keyword evidence="4" id="KW-1185">Reference proteome</keyword>
<feature type="transmembrane region" description="Helical" evidence="2">
    <location>
        <begin position="482"/>
        <end position="502"/>
    </location>
</feature>
<accession>A0A8H5C7X6</accession>
<feature type="transmembrane region" description="Helical" evidence="2">
    <location>
        <begin position="440"/>
        <end position="462"/>
    </location>
</feature>
<reference evidence="3 4" key="1">
    <citation type="journal article" date="2020" name="ISME J.">
        <title>Uncovering the hidden diversity of litter-decomposition mechanisms in mushroom-forming fungi.</title>
        <authorList>
            <person name="Floudas D."/>
            <person name="Bentzer J."/>
            <person name="Ahren D."/>
            <person name="Johansson T."/>
            <person name="Persson P."/>
            <person name="Tunlid A."/>
        </authorList>
    </citation>
    <scope>NUCLEOTIDE SEQUENCE [LARGE SCALE GENOMIC DNA]</scope>
    <source>
        <strain evidence="3 4">CBS 175.51</strain>
    </source>
</reference>
<evidence type="ECO:0000256" key="2">
    <source>
        <dbReference type="SAM" id="Phobius"/>
    </source>
</evidence>
<sequence>MVPRKLDCPELELRSYQDDLASKESPHGESKDCFAFETAIDVLDIHLKDSGDGGEGDLETVYKPGMAHEEIVEYLGGAAKPHSERVRDEEKSGRETPLLRILFVQGHVVLPTKGQQEASPRSARFEEVHAAVHPSTAEFLSSSLGVSPAFLAILLKKTWVLKTGNCCWKRRVKSEHGGYDVIEGWYRYSCGLKNYPSHVWFSYTPTCTTYIMNNCKYNGIQDSIIRCTEGMASTLLRSLAIDGFVVEAASEAWGKELLKPRLTLVDYEHLDERKLSMDTSESVRELHILSYNLLIIKEDMVDHIERLEYLAEVHKKVSATIGVSFTDSKNDAFPPSPSNASSDLSSLAGTIRDAASPSPNPSPSSLATGICLSHVFQFLLSETRIRKRWVQSYADRTGIQINLFYALASQKDNYINLKIAGLTSKIATETQKDSSSMITMATMTMLFLPGTFVSAVFSMVFFDTSPSPTSGRLGLSVAPGWWLYPVITIPLTILVFIAWNGWRLRRNAAQALELQKPDEQFDVPTPAFRLGGGMELERMKRYPVATGSLLQDDLSNAGSHVTYKSTRQPAVLLEDLSPSGSFETSGKAGWGASPNVPESPFGYAWTSDAPEPNAQKESEKSGLRFRDQLHSSHM</sequence>
<gene>
    <name evidence="3" type="ORF">D9611_003033</name>
</gene>
<dbReference type="Proteomes" id="UP000541558">
    <property type="component" value="Unassembled WGS sequence"/>
</dbReference>
<organism evidence="3 4">
    <name type="scientific">Ephemerocybe angulata</name>
    <dbReference type="NCBI Taxonomy" id="980116"/>
    <lineage>
        <taxon>Eukaryota</taxon>
        <taxon>Fungi</taxon>
        <taxon>Dikarya</taxon>
        <taxon>Basidiomycota</taxon>
        <taxon>Agaricomycotina</taxon>
        <taxon>Agaricomycetes</taxon>
        <taxon>Agaricomycetidae</taxon>
        <taxon>Agaricales</taxon>
        <taxon>Agaricineae</taxon>
        <taxon>Psathyrellaceae</taxon>
        <taxon>Ephemerocybe</taxon>
    </lineage>
</organism>
<dbReference type="EMBL" id="JAACJK010000057">
    <property type="protein sequence ID" value="KAF5336857.1"/>
    <property type="molecule type" value="Genomic_DNA"/>
</dbReference>